<sequence>MQMYQKTDKLLNKLQAVNVLFINNIQQVYQELIVLIRDQYSEEDLQIIGCPSQEQISLLISTSSSK</sequence>
<comment type="caution">
    <text evidence="1">The sequence shown here is derived from an EMBL/GenBank/DDBJ whole genome shotgun (WGS) entry which is preliminary data.</text>
</comment>
<dbReference type="AlphaFoldDB" id="A0A820FWB3"/>
<reference evidence="1" key="1">
    <citation type="submission" date="2021-02" db="EMBL/GenBank/DDBJ databases">
        <authorList>
            <person name="Nowell W R."/>
        </authorList>
    </citation>
    <scope>NUCLEOTIDE SEQUENCE</scope>
</reference>
<proteinExistence type="predicted"/>
<name>A0A820FWB3_9BILA</name>
<evidence type="ECO:0000313" key="2">
    <source>
        <dbReference type="Proteomes" id="UP000663844"/>
    </source>
</evidence>
<dbReference type="Proteomes" id="UP000663844">
    <property type="component" value="Unassembled WGS sequence"/>
</dbReference>
<gene>
    <name evidence="1" type="ORF">OXD698_LOCUS44276</name>
</gene>
<accession>A0A820FWB3</accession>
<protein>
    <submittedName>
        <fullName evidence="1">Uncharacterized protein</fullName>
    </submittedName>
</protein>
<organism evidence="1 2">
    <name type="scientific">Adineta steineri</name>
    <dbReference type="NCBI Taxonomy" id="433720"/>
    <lineage>
        <taxon>Eukaryota</taxon>
        <taxon>Metazoa</taxon>
        <taxon>Spiralia</taxon>
        <taxon>Gnathifera</taxon>
        <taxon>Rotifera</taxon>
        <taxon>Eurotatoria</taxon>
        <taxon>Bdelloidea</taxon>
        <taxon>Adinetida</taxon>
        <taxon>Adinetidae</taxon>
        <taxon>Adineta</taxon>
    </lineage>
</organism>
<dbReference type="EMBL" id="CAJOAZ010013404">
    <property type="protein sequence ID" value="CAF4266574.1"/>
    <property type="molecule type" value="Genomic_DNA"/>
</dbReference>
<evidence type="ECO:0000313" key="1">
    <source>
        <dbReference type="EMBL" id="CAF4266574.1"/>
    </source>
</evidence>